<dbReference type="EMBL" id="ON529855">
    <property type="protein sequence ID" value="USN14611.1"/>
    <property type="molecule type" value="Genomic_DNA"/>
</dbReference>
<sequence>MTWNDIAGAYIGVGLVLALLSWFRVHMMDLKDQFLCLLAVTFLWLPLILAAVVFFCLFAFSPTFRRRSKVGRRGEPEWKARRRMNALKDKHGIDDEAVMTDIIARIKARRPHA</sequence>
<feature type="transmembrane region" description="Helical" evidence="1">
    <location>
        <begin position="35"/>
        <end position="60"/>
    </location>
</feature>
<protein>
    <submittedName>
        <fullName evidence="2">Uncharacterized protein</fullName>
    </submittedName>
</protein>
<evidence type="ECO:0000313" key="2">
    <source>
        <dbReference type="EMBL" id="USN14611.1"/>
    </source>
</evidence>
<proteinExistence type="predicted"/>
<keyword evidence="1" id="KW-0812">Transmembrane</keyword>
<accession>A0A9E7MPQ3</accession>
<keyword evidence="3" id="KW-1185">Reference proteome</keyword>
<keyword evidence="1" id="KW-0472">Membrane</keyword>
<dbReference type="Proteomes" id="UP001057221">
    <property type="component" value="Segment"/>
</dbReference>
<organism evidence="2 3">
    <name type="scientific">Brevundimonas phage vB_BpoS-Domovoi</name>
    <dbReference type="NCBI Taxonomy" id="2948598"/>
    <lineage>
        <taxon>Viruses</taxon>
        <taxon>Duplodnaviria</taxon>
        <taxon>Heunggongvirae</taxon>
        <taxon>Uroviricota</taxon>
        <taxon>Caudoviricetes</taxon>
        <taxon>Jeanschmidtviridae</taxon>
        <taxon>Marchewkavirus</taxon>
        <taxon>Marchewkavirus domovoi</taxon>
    </lineage>
</organism>
<name>A0A9E7MPQ3_9CAUD</name>
<evidence type="ECO:0000313" key="3">
    <source>
        <dbReference type="Proteomes" id="UP001057221"/>
    </source>
</evidence>
<evidence type="ECO:0000256" key="1">
    <source>
        <dbReference type="SAM" id="Phobius"/>
    </source>
</evidence>
<keyword evidence="1" id="KW-1133">Transmembrane helix</keyword>
<gene>
    <name evidence="2" type="ORF">DOMOVOI_01370</name>
</gene>
<feature type="transmembrane region" description="Helical" evidence="1">
    <location>
        <begin position="6"/>
        <end position="23"/>
    </location>
</feature>
<reference evidence="2 3" key="1">
    <citation type="submission" date="2022-05" db="EMBL/GenBank/DDBJ databases">
        <authorList>
            <person name="Friedrich I."/>
            <person name="Poehlein A."/>
            <person name="Schneider D."/>
            <person name="Hertel R."/>
            <person name="Daniel R."/>
        </authorList>
    </citation>
    <scope>NUCLEOTIDE SEQUENCE [LARGE SCALE GENOMIC DNA]</scope>
</reference>